<feature type="transmembrane region" description="Helical" evidence="1">
    <location>
        <begin position="21"/>
        <end position="40"/>
    </location>
</feature>
<dbReference type="EMBL" id="VRYN01000005">
    <property type="protein sequence ID" value="TYO75517.1"/>
    <property type="molecule type" value="Genomic_DNA"/>
</dbReference>
<dbReference type="Proteomes" id="UP000296216">
    <property type="component" value="Chromosome"/>
</dbReference>
<name>A0A4D6GSM9_HALS9</name>
<feature type="transmembrane region" description="Helical" evidence="1">
    <location>
        <begin position="105"/>
        <end position="126"/>
    </location>
</feature>
<dbReference type="GeneID" id="89342399"/>
<feature type="transmembrane region" description="Helical" evidence="1">
    <location>
        <begin position="457"/>
        <end position="478"/>
    </location>
</feature>
<gene>
    <name evidence="3" type="ORF">APQ99_02013</name>
    <name evidence="2" type="ORF">HBSAL_05455</name>
</gene>
<evidence type="ECO:0000256" key="1">
    <source>
        <dbReference type="SAM" id="Phobius"/>
    </source>
</evidence>
<proteinExistence type="predicted"/>
<keyword evidence="1" id="KW-0812">Transmembrane</keyword>
<organism evidence="2 4">
    <name type="scientific">Halobacterium salinarum (strain ATCC 33171 / DSM 3754 / JCM 8978 / NBRC 102687 / NCIMB 764 / 91-R6)</name>
    <dbReference type="NCBI Taxonomy" id="2597657"/>
    <lineage>
        <taxon>Archaea</taxon>
        <taxon>Methanobacteriati</taxon>
        <taxon>Methanobacteriota</taxon>
        <taxon>Stenosarchaea group</taxon>
        <taxon>Halobacteria</taxon>
        <taxon>Halobacteriales</taxon>
        <taxon>Halobacteriaceae</taxon>
        <taxon>Halobacterium</taxon>
    </lineage>
</organism>
<feature type="transmembrane region" description="Helical" evidence="1">
    <location>
        <begin position="187"/>
        <end position="205"/>
    </location>
</feature>
<protein>
    <submittedName>
        <fullName evidence="2">Uncharacterized protein</fullName>
    </submittedName>
</protein>
<feature type="transmembrane region" description="Helical" evidence="1">
    <location>
        <begin position="325"/>
        <end position="346"/>
    </location>
</feature>
<accession>A0A4D6GSM9</accession>
<feature type="transmembrane region" description="Helical" evidence="1">
    <location>
        <begin position="211"/>
        <end position="230"/>
    </location>
</feature>
<evidence type="ECO:0000313" key="5">
    <source>
        <dbReference type="Proteomes" id="UP000323075"/>
    </source>
</evidence>
<feature type="transmembrane region" description="Helical" evidence="1">
    <location>
        <begin position="415"/>
        <end position="436"/>
    </location>
</feature>
<dbReference type="AlphaFoldDB" id="A0A4D6GSM9"/>
<dbReference type="EMBL" id="CP038631">
    <property type="protein sequence ID" value="QCC44764.1"/>
    <property type="molecule type" value="Genomic_DNA"/>
</dbReference>
<reference evidence="2" key="3">
    <citation type="journal article" name="MicrobiologyOpen">
        <title>Whole-genome comparison between the type strain of Halobacterium salinarum (DSM 3754(T)) and the laboratory strains R1 and NRC-1.</title>
        <authorList>
            <person name="Pfeiffer F."/>
            <person name="Losensky G."/>
            <person name="Marchfelder A."/>
            <person name="Habermann B."/>
            <person name="Dyall-Smith M."/>
        </authorList>
    </citation>
    <scope>NUCLEOTIDE SEQUENCE</scope>
    <source>
        <strain evidence="2">91-R6</strain>
    </source>
</reference>
<dbReference type="Proteomes" id="UP000323075">
    <property type="component" value="Unassembled WGS sequence"/>
</dbReference>
<reference evidence="3 5" key="2">
    <citation type="submission" date="2019-07" db="EMBL/GenBank/DDBJ databases">
        <title>Genomic Encyclopedia of Archaeal and Bacterial Type Strains, Phase II (KMG-II): from individual species to whole genera.</title>
        <authorList>
            <person name="Goeker M."/>
        </authorList>
    </citation>
    <scope>NUCLEOTIDE SEQUENCE [LARGE SCALE GENOMIC DNA]</scope>
    <source>
        <strain evidence="3 5">DSM 3754</strain>
    </source>
</reference>
<reference evidence="2 4" key="1">
    <citation type="journal article" date="2019" name="Microbiol. Resour. Announc.">
        <title>The Genome Sequence of the Halobacterium salinarum Type Strain Is Closely Related to That of Laboratory Strains NRC-1 and R1.</title>
        <authorList>
            <person name="Pfeiffer F."/>
            <person name="Marchfelder A."/>
            <person name="Habermann B."/>
            <person name="Dyall-Smith M.L."/>
        </authorList>
    </citation>
    <scope>NUCLEOTIDE SEQUENCE [LARGE SCALE GENOMIC DNA]</scope>
    <source>
        <strain evidence="2">91-R6</strain>
        <strain evidence="4">ATCC 33171 / DSM 3754 / JCM 8978 / NBRC 102687 / NCIMB 764 / 91-R6</strain>
    </source>
</reference>
<evidence type="ECO:0000313" key="4">
    <source>
        <dbReference type="Proteomes" id="UP000296216"/>
    </source>
</evidence>
<keyword evidence="1" id="KW-0472">Membrane</keyword>
<feature type="transmembrane region" description="Helical" evidence="1">
    <location>
        <begin position="60"/>
        <end position="85"/>
    </location>
</feature>
<evidence type="ECO:0000313" key="3">
    <source>
        <dbReference type="EMBL" id="TYO75517.1"/>
    </source>
</evidence>
<keyword evidence="1" id="KW-1133">Transmembrane helix</keyword>
<feature type="transmembrane region" description="Helical" evidence="1">
    <location>
        <begin position="138"/>
        <end position="157"/>
    </location>
</feature>
<evidence type="ECO:0000313" key="2">
    <source>
        <dbReference type="EMBL" id="QCC44764.1"/>
    </source>
</evidence>
<sequence length="483" mass="51109">MPSSRDWEGVGRVLRTPAVRIGAQFVVWCVALAALAGTVGASNGLTLSKSPKDTLAVPRWLYLATGGATIGASALLASFVTDRAFIARLDDWSYPLPSAGRLRRLAVWGGRTLGVVVLVLAVYLGFTGPALPTASFTILIAFAGGRAALPILSYVVGNVWPILNPWRAIATVLPSGFVTYPASLKRWPAVCGLLALVWVEVVFPISTVPSVLATVLVVYSVVTVAGAVLVGPEAWFHNADPVSVMLRCYGAVGIVQRYPDRVRAVLPGSRLQDPDVVTDRSDIAFVIGLVWELTYSGFITTTAGDTTIRTLTAVLPAGSTTNRAIVVYTAVFLAGYAVFLGAYLYAGRWSRRLSGTYLTSRALAVRFAPPLLAVAAGYHLAHYATLAVSLAPAMVAVSASPLVPPPNPVVLSPPGWFNAASIAFVLAGHLLAVWAAHTAAYDVFPRRLVAIKSQYPFVLVMIGYTVVSLWLLSLQGAVPPFVG</sequence>
<dbReference type="RefSeq" id="WP_136361269.1">
    <property type="nucleotide sequence ID" value="NZ_VRYN01000005.1"/>
</dbReference>